<gene>
    <name evidence="2" type="ORF">NSCI0253_LOCUS11484</name>
</gene>
<dbReference type="AlphaFoldDB" id="A0A7S1F0P0"/>
<dbReference type="InterPro" id="IPR013108">
    <property type="entry name" value="Amidohydro_3"/>
</dbReference>
<dbReference type="InterPro" id="IPR032466">
    <property type="entry name" value="Metal_Hydrolase"/>
</dbReference>
<name>A0A7S1F0P0_NOCSC</name>
<dbReference type="SUPFAM" id="SSF51556">
    <property type="entry name" value="Metallo-dependent hydrolases"/>
    <property type="match status" value="1"/>
</dbReference>
<feature type="domain" description="Amidohydrolase 3" evidence="1">
    <location>
        <begin position="62"/>
        <end position="533"/>
    </location>
</feature>
<evidence type="ECO:0000259" key="1">
    <source>
        <dbReference type="Pfam" id="PF07969"/>
    </source>
</evidence>
<dbReference type="InterPro" id="IPR033932">
    <property type="entry name" value="YtcJ-like"/>
</dbReference>
<sequence>MSSNIEESAVAEGSVLYHNGHFVSSRNAVIEESHWLLVAGGVVREVGVGDVPSAIRSERKHDLLGRVVFPGLWDSHIHVYAVGAQLSSVDLEGCASITELQDRTRQHLQLHGHATYLQGSGWDQALMGRIPTCEDLDACVGDVPAIFYRRCFHVCVLNSAALVACGITAATMDVDGGVVDRRPDGTPTGVLREAAMDVLLSPLLDVEVPTQLKKDRLWAGLQACVQRGITAVQTNDCKDIGNISDAYDVYHALDDEKALPCRVFLTVGWKDVGSPGIPTAGSANSSGRLSCDRAKIWTDGALGASTAALLEPYSDADDGNVGVMQMTPQEIDTAIQKVKSHGFRVEAHAIGDRAAKQLLQSFERHLESGDRPVLTHCQILTEDLVAQMARSGTIANIQPQFVPSDLHVVRARLGEGQRLRWSYAWKTLLSRGVVLAGGSDAPVEAPAPLVGMADAMDHVLHAHERLSFAEALEMYTRSAAFAARAEDRLGGFEQGMGADFVVLDYTGPVGTISSADLRSARVDQVYVQGREVFSVAGTMDGVLPPPTPYIAGTTVAGKAGLLQHWRRGRCPCCR</sequence>
<protein>
    <recommendedName>
        <fullName evidence="1">Amidohydrolase 3 domain-containing protein</fullName>
    </recommendedName>
</protein>
<proteinExistence type="predicted"/>
<evidence type="ECO:0000313" key="2">
    <source>
        <dbReference type="EMBL" id="CAD8837136.1"/>
    </source>
</evidence>
<dbReference type="PANTHER" id="PTHR22642">
    <property type="entry name" value="IMIDAZOLONEPROPIONASE"/>
    <property type="match status" value="1"/>
</dbReference>
<dbReference type="Gene3D" id="2.30.40.10">
    <property type="entry name" value="Urease, subunit C, domain 1"/>
    <property type="match status" value="1"/>
</dbReference>
<accession>A0A7S1F0P0</accession>
<dbReference type="CDD" id="cd01300">
    <property type="entry name" value="YtcJ_like"/>
    <property type="match status" value="1"/>
</dbReference>
<dbReference type="PANTHER" id="PTHR22642:SF2">
    <property type="entry name" value="PROTEIN LONG AFTER FAR-RED 3"/>
    <property type="match status" value="1"/>
</dbReference>
<dbReference type="SUPFAM" id="SSF51338">
    <property type="entry name" value="Composite domain of metallo-dependent hydrolases"/>
    <property type="match status" value="1"/>
</dbReference>
<dbReference type="GO" id="GO:0016810">
    <property type="term" value="F:hydrolase activity, acting on carbon-nitrogen (but not peptide) bonds"/>
    <property type="evidence" value="ECO:0007669"/>
    <property type="project" value="InterPro"/>
</dbReference>
<dbReference type="Gene3D" id="3.20.20.140">
    <property type="entry name" value="Metal-dependent hydrolases"/>
    <property type="match status" value="1"/>
</dbReference>
<dbReference type="EMBL" id="HBFQ01016525">
    <property type="protein sequence ID" value="CAD8837136.1"/>
    <property type="molecule type" value="Transcribed_RNA"/>
</dbReference>
<reference evidence="2" key="1">
    <citation type="submission" date="2021-01" db="EMBL/GenBank/DDBJ databases">
        <authorList>
            <person name="Corre E."/>
            <person name="Pelletier E."/>
            <person name="Niang G."/>
            <person name="Scheremetjew M."/>
            <person name="Finn R."/>
            <person name="Kale V."/>
            <person name="Holt S."/>
            <person name="Cochrane G."/>
            <person name="Meng A."/>
            <person name="Brown T."/>
            <person name="Cohen L."/>
        </authorList>
    </citation>
    <scope>NUCLEOTIDE SEQUENCE</scope>
</reference>
<organism evidence="2">
    <name type="scientific">Noctiluca scintillans</name>
    <name type="common">Sea sparkle</name>
    <name type="synonym">Red tide dinoflagellate</name>
    <dbReference type="NCBI Taxonomy" id="2966"/>
    <lineage>
        <taxon>Eukaryota</taxon>
        <taxon>Sar</taxon>
        <taxon>Alveolata</taxon>
        <taxon>Dinophyceae</taxon>
        <taxon>Noctilucales</taxon>
        <taxon>Noctilucaceae</taxon>
        <taxon>Noctiluca</taxon>
    </lineage>
</organism>
<dbReference type="Gene3D" id="3.10.310.70">
    <property type="match status" value="1"/>
</dbReference>
<dbReference type="Pfam" id="PF07969">
    <property type="entry name" value="Amidohydro_3"/>
    <property type="match status" value="1"/>
</dbReference>
<dbReference type="InterPro" id="IPR011059">
    <property type="entry name" value="Metal-dep_hydrolase_composite"/>
</dbReference>